<keyword evidence="1" id="KW-0472">Membrane</keyword>
<keyword evidence="3" id="KW-0808">Transferase</keyword>
<dbReference type="Proteomes" id="UP000190897">
    <property type="component" value="Unassembled WGS sequence"/>
</dbReference>
<dbReference type="AlphaFoldDB" id="A0A1T5GB16"/>
<gene>
    <name evidence="3" type="ORF">SAMN05660293_03883</name>
</gene>
<evidence type="ECO:0000313" key="3">
    <source>
        <dbReference type="EMBL" id="SKC05663.1"/>
    </source>
</evidence>
<name>A0A1T5GB16_9BACT</name>
<accession>A0A1T5GB16</accession>
<dbReference type="STRING" id="651661.SAMN05660293_03883"/>
<feature type="transmembrane region" description="Helical" evidence="1">
    <location>
        <begin position="119"/>
        <end position="137"/>
    </location>
</feature>
<dbReference type="PANTHER" id="PTHR31061">
    <property type="entry name" value="LD22376P"/>
    <property type="match status" value="1"/>
</dbReference>
<feature type="transmembrane region" description="Helical" evidence="1">
    <location>
        <begin position="149"/>
        <end position="168"/>
    </location>
</feature>
<keyword evidence="1" id="KW-1133">Transmembrane helix</keyword>
<reference evidence="4" key="1">
    <citation type="submission" date="2017-02" db="EMBL/GenBank/DDBJ databases">
        <authorList>
            <person name="Varghese N."/>
            <person name="Submissions S."/>
        </authorList>
    </citation>
    <scope>NUCLEOTIDE SEQUENCE [LARGE SCALE GENOMIC DNA]</scope>
    <source>
        <strain evidence="4">DSM 22270</strain>
    </source>
</reference>
<feature type="transmembrane region" description="Helical" evidence="1">
    <location>
        <begin position="16"/>
        <end position="36"/>
    </location>
</feature>
<proteinExistence type="predicted"/>
<sequence length="401" mass="44661">MKTLSPASLRLDSIDIFRALTMLLMIFVNDFWTLTGVPEWMEHSKGPDDAMGLSDVVFPVFLFIVGLSIPFAIANRKAKRDSNGTILFHIAERTFALLLMGVFIVNYENIVGSGMWVNKYVWEILMVVAFFLIWNVYPDDLGKKSLYTGLKVLGYLLLVGLAAIYKGGDEANPSWMGTHWYGILGLIGWAYLICAVIYFLAGDNLALNVAGWLFLVLFNLAEFAGLLSFLNPVKDYVWIVGSGAMPAFTMAGVVASVIYRLYSKKNGITATYLLILTVLGIICLTYGFGTRPFWGISKIRATPAWIGICSGIAFLVFAFLFWLVDLKKIKNWADIIKPAGTATLTCYLVPYIWYAVLTLIHFSLPEFLRTGIIGLIKSFCFALLVIIVTGLINRIGIRLKI</sequence>
<evidence type="ECO:0000256" key="1">
    <source>
        <dbReference type="SAM" id="Phobius"/>
    </source>
</evidence>
<dbReference type="EMBL" id="FUZA01000005">
    <property type="protein sequence ID" value="SKC05663.1"/>
    <property type="molecule type" value="Genomic_DNA"/>
</dbReference>
<feature type="domain" description="DUF5009" evidence="2">
    <location>
        <begin position="11"/>
        <end position="212"/>
    </location>
</feature>
<feature type="transmembrane region" description="Helical" evidence="1">
    <location>
        <begin position="180"/>
        <end position="200"/>
    </location>
</feature>
<feature type="transmembrane region" description="Helical" evidence="1">
    <location>
        <begin position="56"/>
        <end position="74"/>
    </location>
</feature>
<dbReference type="OrthoDB" id="9788724at2"/>
<feature type="transmembrane region" description="Helical" evidence="1">
    <location>
        <begin position="344"/>
        <end position="364"/>
    </location>
</feature>
<keyword evidence="1" id="KW-0812">Transmembrane</keyword>
<dbReference type="GO" id="GO:0016746">
    <property type="term" value="F:acyltransferase activity"/>
    <property type="evidence" value="ECO:0007669"/>
    <property type="project" value="UniProtKB-KW"/>
</dbReference>
<dbReference type="Pfam" id="PF16401">
    <property type="entry name" value="DUF5009"/>
    <property type="match status" value="1"/>
</dbReference>
<dbReference type="RefSeq" id="WP_082216387.1">
    <property type="nucleotide sequence ID" value="NZ_FUZA01000005.1"/>
</dbReference>
<evidence type="ECO:0000313" key="4">
    <source>
        <dbReference type="Proteomes" id="UP000190897"/>
    </source>
</evidence>
<feature type="transmembrane region" description="Helical" evidence="1">
    <location>
        <begin position="236"/>
        <end position="259"/>
    </location>
</feature>
<dbReference type="InterPro" id="IPR032176">
    <property type="entry name" value="DUF5009"/>
</dbReference>
<feature type="transmembrane region" description="Helical" evidence="1">
    <location>
        <begin position="370"/>
        <end position="392"/>
    </location>
</feature>
<keyword evidence="3" id="KW-0012">Acyltransferase</keyword>
<keyword evidence="4" id="KW-1185">Reference proteome</keyword>
<feature type="transmembrane region" description="Helical" evidence="1">
    <location>
        <begin position="212"/>
        <end position="230"/>
    </location>
</feature>
<evidence type="ECO:0000259" key="2">
    <source>
        <dbReference type="Pfam" id="PF16401"/>
    </source>
</evidence>
<protein>
    <submittedName>
        <fullName evidence="3">Predicted acyltransferase</fullName>
    </submittedName>
</protein>
<feature type="transmembrane region" description="Helical" evidence="1">
    <location>
        <begin position="304"/>
        <end position="324"/>
    </location>
</feature>
<feature type="transmembrane region" description="Helical" evidence="1">
    <location>
        <begin position="271"/>
        <end position="289"/>
    </location>
</feature>
<dbReference type="PANTHER" id="PTHR31061:SF24">
    <property type="entry name" value="LD22376P"/>
    <property type="match status" value="1"/>
</dbReference>
<feature type="transmembrane region" description="Helical" evidence="1">
    <location>
        <begin position="86"/>
        <end position="107"/>
    </location>
</feature>
<organism evidence="3 4">
    <name type="scientific">Dyadobacter psychrophilus</name>
    <dbReference type="NCBI Taxonomy" id="651661"/>
    <lineage>
        <taxon>Bacteria</taxon>
        <taxon>Pseudomonadati</taxon>
        <taxon>Bacteroidota</taxon>
        <taxon>Cytophagia</taxon>
        <taxon>Cytophagales</taxon>
        <taxon>Spirosomataceae</taxon>
        <taxon>Dyadobacter</taxon>
    </lineage>
</organism>